<keyword evidence="1" id="KW-0732">Signal</keyword>
<dbReference type="Proteomes" id="UP000430404">
    <property type="component" value="Unassembled WGS sequence"/>
</dbReference>
<dbReference type="EMBL" id="CABWKZ010000045">
    <property type="protein sequence ID" value="VXA57732.1"/>
    <property type="molecule type" value="Genomic_DNA"/>
</dbReference>
<evidence type="ECO:0000256" key="1">
    <source>
        <dbReference type="SAM" id="SignalP"/>
    </source>
</evidence>
<sequence length="206" mass="22753">MNQPLILIRLHMNNKFVSFCLLSVCLTQLSHAQATPFKTYQSEPLHCGEATFQVISSCFDPDEGALRGSGGVMRESCQSSHLLVNWKGQQKRIDFPIATAVQTQQLKSKGYTLQKVIRQGDWSPQSLACGQVKGISGYFVVVNQATTNDLNQEYLGKGSLSEEPVLLNLNGTMTSDALRQKIYPLLKQDKVKITKVVSANALFGDE</sequence>
<feature type="signal peptide" evidence="1">
    <location>
        <begin position="1"/>
        <end position="32"/>
    </location>
</feature>
<evidence type="ECO:0000313" key="3">
    <source>
        <dbReference type="Proteomes" id="UP000430404"/>
    </source>
</evidence>
<proteinExistence type="predicted"/>
<gene>
    <name evidence="2" type="ORF">ACI8B_50217</name>
</gene>
<evidence type="ECO:0000313" key="2">
    <source>
        <dbReference type="EMBL" id="VXA57732.1"/>
    </source>
</evidence>
<reference evidence="2 3" key="1">
    <citation type="submission" date="2019-10" db="EMBL/GenBank/DDBJ databases">
        <authorList>
            <person name="Karimi E."/>
        </authorList>
    </citation>
    <scope>NUCLEOTIDE SEQUENCE [LARGE SCALE GENOMIC DNA]</scope>
    <source>
        <strain evidence="2">Acinetobacter sp. 8BE</strain>
    </source>
</reference>
<accession>A0A653K9W4</accession>
<dbReference type="AlphaFoldDB" id="A0A653K9W4"/>
<feature type="chain" id="PRO_5024906996" evidence="1">
    <location>
        <begin position="33"/>
        <end position="206"/>
    </location>
</feature>
<name>A0A653K9W4_9GAMM</name>
<organism evidence="2 3">
    <name type="scientific">Acinetobacter proteolyticus</name>
    <dbReference type="NCBI Taxonomy" id="1776741"/>
    <lineage>
        <taxon>Bacteria</taxon>
        <taxon>Pseudomonadati</taxon>
        <taxon>Pseudomonadota</taxon>
        <taxon>Gammaproteobacteria</taxon>
        <taxon>Moraxellales</taxon>
        <taxon>Moraxellaceae</taxon>
        <taxon>Acinetobacter</taxon>
    </lineage>
</organism>
<protein>
    <submittedName>
        <fullName evidence="2">Uncharacterized protein</fullName>
    </submittedName>
</protein>